<evidence type="ECO:0000313" key="3">
    <source>
        <dbReference type="Proteomes" id="UP000095300"/>
    </source>
</evidence>
<dbReference type="OrthoDB" id="7738580at2759"/>
<protein>
    <submittedName>
        <fullName evidence="2">Uncharacterized protein</fullName>
    </submittedName>
</protein>
<dbReference type="AlphaFoldDB" id="A0A1I8PKH7"/>
<evidence type="ECO:0000256" key="1">
    <source>
        <dbReference type="SAM" id="Phobius"/>
    </source>
</evidence>
<proteinExistence type="predicted"/>
<keyword evidence="1" id="KW-1133">Transmembrane helix</keyword>
<sequence length="148" mass="16891">MSMLGFVYLVLILGWILIVLFLKCKKTITPHIGLSDNYADAAIGVDQQRPTIHVIQLPRDELEQEDQLMESYHQRSNSLRRHSQRMPLSAVDERTISTTYPTDAIVNPAYTHDEDYVINAAPPPSYDEVMRQPSVYPKVHCKSSEAHI</sequence>
<keyword evidence="3" id="KW-1185">Reference proteome</keyword>
<gene>
    <name evidence="2" type="primary">106090179</name>
</gene>
<organism evidence="2 3">
    <name type="scientific">Stomoxys calcitrans</name>
    <name type="common">Stable fly</name>
    <name type="synonym">Conops calcitrans</name>
    <dbReference type="NCBI Taxonomy" id="35570"/>
    <lineage>
        <taxon>Eukaryota</taxon>
        <taxon>Metazoa</taxon>
        <taxon>Ecdysozoa</taxon>
        <taxon>Arthropoda</taxon>
        <taxon>Hexapoda</taxon>
        <taxon>Insecta</taxon>
        <taxon>Pterygota</taxon>
        <taxon>Neoptera</taxon>
        <taxon>Endopterygota</taxon>
        <taxon>Diptera</taxon>
        <taxon>Brachycera</taxon>
        <taxon>Muscomorpha</taxon>
        <taxon>Muscoidea</taxon>
        <taxon>Muscidae</taxon>
        <taxon>Stomoxys</taxon>
    </lineage>
</organism>
<keyword evidence="1" id="KW-0812">Transmembrane</keyword>
<evidence type="ECO:0000313" key="2">
    <source>
        <dbReference type="EnsemblMetazoa" id="SCAU008905-PA"/>
    </source>
</evidence>
<reference evidence="2" key="1">
    <citation type="submission" date="2020-05" db="UniProtKB">
        <authorList>
            <consortium name="EnsemblMetazoa"/>
        </authorList>
    </citation>
    <scope>IDENTIFICATION</scope>
    <source>
        <strain evidence="2">USDA</strain>
    </source>
</reference>
<dbReference type="VEuPathDB" id="VectorBase:SCAU008905"/>
<feature type="transmembrane region" description="Helical" evidence="1">
    <location>
        <begin position="6"/>
        <end position="22"/>
    </location>
</feature>
<dbReference type="Proteomes" id="UP000095300">
    <property type="component" value="Unassembled WGS sequence"/>
</dbReference>
<dbReference type="EnsemblMetazoa" id="SCAU008905-RA">
    <property type="protein sequence ID" value="SCAU008905-PA"/>
    <property type="gene ID" value="SCAU008905"/>
</dbReference>
<dbReference type="KEGG" id="scac:106090179"/>
<keyword evidence="1" id="KW-0472">Membrane</keyword>
<name>A0A1I8PKH7_STOCA</name>
<accession>A0A1I8PKH7</accession>